<comment type="similarity">
    <text evidence="3">Belongs to the PTPS family. QueD subfamily.</text>
</comment>
<evidence type="ECO:0000256" key="5">
    <source>
        <dbReference type="ARBA" id="ARBA00018141"/>
    </source>
</evidence>
<dbReference type="PANTHER" id="PTHR12589:SF7">
    <property type="entry name" value="6-PYRUVOYL TETRAHYDROBIOPTERIN SYNTHASE"/>
    <property type="match status" value="1"/>
</dbReference>
<comment type="pathway">
    <text evidence="2">Purine metabolism; 7-cyano-7-deazaguanine biosynthesis.</text>
</comment>
<gene>
    <name evidence="11" type="ORF">NCTC11632_01535</name>
</gene>
<dbReference type="InterPro" id="IPR038418">
    <property type="entry name" value="6-PTP_synth/QueD_sf"/>
</dbReference>
<evidence type="ECO:0000313" key="11">
    <source>
        <dbReference type="EMBL" id="SUB89432.1"/>
    </source>
</evidence>
<dbReference type="InterPro" id="IPR007115">
    <property type="entry name" value="6-PTP_synth/QueD"/>
</dbReference>
<dbReference type="PANTHER" id="PTHR12589">
    <property type="entry name" value="PYRUVOYL TETRAHYDROBIOPTERIN SYNTHASE"/>
    <property type="match status" value="1"/>
</dbReference>
<sequence length="140" mass="16276">MIITAERYHDISMGHRVVGHEHKCRHLHGHNYRIHFSCTAAQLDDLGRIIDFSIIKEKLCIWLEDNWDHKMMIWEEDPMLPDLQKIAPDDLVIVPFNPTAEKIAQYLVEEIAPGQLKNTGVTLIECRVEETRKCAATYKL</sequence>
<protein>
    <recommendedName>
        <fullName evidence="5">6-carboxy-5,6,7,8-tetrahydropterin synthase</fullName>
        <ecNumber evidence="4">4.1.2.50</ecNumber>
    </recommendedName>
    <alternativeName>
        <fullName evidence="9">Queuosine biosynthesis protein QueD</fullName>
    </alternativeName>
</protein>
<evidence type="ECO:0000256" key="1">
    <source>
        <dbReference type="ARBA" id="ARBA00001947"/>
    </source>
</evidence>
<dbReference type="SUPFAM" id="SSF55620">
    <property type="entry name" value="Tetrahydrobiopterin biosynthesis enzymes-like"/>
    <property type="match status" value="1"/>
</dbReference>
<evidence type="ECO:0000256" key="8">
    <source>
        <dbReference type="ARBA" id="ARBA00023239"/>
    </source>
</evidence>
<dbReference type="Proteomes" id="UP000254156">
    <property type="component" value="Unassembled WGS sequence"/>
</dbReference>
<dbReference type="Pfam" id="PF01242">
    <property type="entry name" value="PTPS"/>
    <property type="match status" value="1"/>
</dbReference>
<evidence type="ECO:0000256" key="9">
    <source>
        <dbReference type="ARBA" id="ARBA00031449"/>
    </source>
</evidence>
<reference evidence="11 12" key="1">
    <citation type="submission" date="2018-06" db="EMBL/GenBank/DDBJ databases">
        <authorList>
            <consortium name="Pathogen Informatics"/>
            <person name="Doyle S."/>
        </authorList>
    </citation>
    <scope>NUCLEOTIDE SEQUENCE [LARGE SCALE GENOMIC DNA]</scope>
    <source>
        <strain evidence="11 12">NCTC11632</strain>
    </source>
</reference>
<evidence type="ECO:0000256" key="6">
    <source>
        <dbReference type="ARBA" id="ARBA00022723"/>
    </source>
</evidence>
<dbReference type="Gene3D" id="3.30.479.10">
    <property type="entry name" value="6-pyruvoyl tetrahydropterin synthase/QueD"/>
    <property type="match status" value="1"/>
</dbReference>
<dbReference type="UniPathway" id="UPA00391"/>
<dbReference type="GO" id="GO:0046872">
    <property type="term" value="F:metal ion binding"/>
    <property type="evidence" value="ECO:0007669"/>
    <property type="project" value="UniProtKB-KW"/>
</dbReference>
<comment type="catalytic activity">
    <reaction evidence="10">
        <text>7,8-dihydroneopterin 3'-triphosphate + H2O = 6-carboxy-5,6,7,8-tetrahydropterin + triphosphate + acetaldehyde + 2 H(+)</text>
        <dbReference type="Rhea" id="RHEA:27966"/>
        <dbReference type="ChEBI" id="CHEBI:15343"/>
        <dbReference type="ChEBI" id="CHEBI:15377"/>
        <dbReference type="ChEBI" id="CHEBI:15378"/>
        <dbReference type="ChEBI" id="CHEBI:18036"/>
        <dbReference type="ChEBI" id="CHEBI:58462"/>
        <dbReference type="ChEBI" id="CHEBI:61032"/>
        <dbReference type="EC" id="4.1.2.50"/>
    </reaction>
</comment>
<organism evidence="11 12">
    <name type="scientific">Porphyromonas macacae</name>
    <dbReference type="NCBI Taxonomy" id="28115"/>
    <lineage>
        <taxon>Bacteria</taxon>
        <taxon>Pseudomonadati</taxon>
        <taxon>Bacteroidota</taxon>
        <taxon>Bacteroidia</taxon>
        <taxon>Bacteroidales</taxon>
        <taxon>Porphyromonadaceae</taxon>
        <taxon>Porphyromonas</taxon>
    </lineage>
</organism>
<keyword evidence="6" id="KW-0479">Metal-binding</keyword>
<dbReference type="GO" id="GO:0070497">
    <property type="term" value="F:6-carboxytetrahydropterin synthase activity"/>
    <property type="evidence" value="ECO:0007669"/>
    <property type="project" value="UniProtKB-EC"/>
</dbReference>
<proteinExistence type="inferred from homology"/>
<keyword evidence="8" id="KW-0456">Lyase</keyword>
<evidence type="ECO:0000313" key="12">
    <source>
        <dbReference type="Proteomes" id="UP000254156"/>
    </source>
</evidence>
<evidence type="ECO:0000256" key="7">
    <source>
        <dbReference type="ARBA" id="ARBA00022833"/>
    </source>
</evidence>
<dbReference type="AlphaFoldDB" id="A0A379EAP4"/>
<evidence type="ECO:0000256" key="3">
    <source>
        <dbReference type="ARBA" id="ARBA00008900"/>
    </source>
</evidence>
<name>A0A379EAP4_9PORP</name>
<comment type="cofactor">
    <cofactor evidence="1">
        <name>Zn(2+)</name>
        <dbReference type="ChEBI" id="CHEBI:29105"/>
    </cofactor>
</comment>
<evidence type="ECO:0000256" key="10">
    <source>
        <dbReference type="ARBA" id="ARBA00048807"/>
    </source>
</evidence>
<evidence type="ECO:0000256" key="2">
    <source>
        <dbReference type="ARBA" id="ARBA00005061"/>
    </source>
</evidence>
<accession>A0A379EAP4</accession>
<dbReference type="EMBL" id="UGTF01000002">
    <property type="protein sequence ID" value="SUB89432.1"/>
    <property type="molecule type" value="Genomic_DNA"/>
</dbReference>
<keyword evidence="7" id="KW-0862">Zinc</keyword>
<dbReference type="EC" id="4.1.2.50" evidence="4"/>
<evidence type="ECO:0000256" key="4">
    <source>
        <dbReference type="ARBA" id="ARBA00012982"/>
    </source>
</evidence>